<reference evidence="15" key="2">
    <citation type="submission" date="2025-09" db="UniProtKB">
        <authorList>
            <consortium name="Ensembl"/>
        </authorList>
    </citation>
    <scope>IDENTIFICATION</scope>
</reference>
<comment type="subcellular location">
    <subcellularLocation>
        <location evidence="1 13">Cell membrane</location>
        <topology evidence="1 13">Multi-pass membrane protein</topology>
    </subcellularLocation>
</comment>
<evidence type="ECO:0000256" key="8">
    <source>
        <dbReference type="ARBA" id="ARBA00023040"/>
    </source>
</evidence>
<evidence type="ECO:0000259" key="14">
    <source>
        <dbReference type="PROSITE" id="PS50262"/>
    </source>
</evidence>
<evidence type="ECO:0000256" key="12">
    <source>
        <dbReference type="RuleBase" id="RU000688"/>
    </source>
</evidence>
<dbReference type="FunFam" id="1.20.1070.10:FF:000001">
    <property type="entry name" value="Olfactory receptor"/>
    <property type="match status" value="1"/>
</dbReference>
<keyword evidence="5 12" id="KW-0812">Transmembrane</keyword>
<feature type="transmembrane region" description="Helical" evidence="13">
    <location>
        <begin position="27"/>
        <end position="48"/>
    </location>
</feature>
<feature type="transmembrane region" description="Helical" evidence="13">
    <location>
        <begin position="139"/>
        <end position="161"/>
    </location>
</feature>
<proteinExistence type="inferred from homology"/>
<dbReference type="GO" id="GO:0005886">
    <property type="term" value="C:plasma membrane"/>
    <property type="evidence" value="ECO:0007669"/>
    <property type="project" value="UniProtKB-SubCell"/>
</dbReference>
<reference evidence="15" key="1">
    <citation type="submission" date="2025-08" db="UniProtKB">
        <authorList>
            <consortium name="Ensembl"/>
        </authorList>
    </citation>
    <scope>IDENTIFICATION</scope>
</reference>
<feature type="transmembrane region" description="Helical" evidence="13">
    <location>
        <begin position="238"/>
        <end position="260"/>
    </location>
</feature>
<evidence type="ECO:0000256" key="5">
    <source>
        <dbReference type="ARBA" id="ARBA00022692"/>
    </source>
</evidence>
<feature type="domain" description="G-protein coupled receptors family 1 profile" evidence="14">
    <location>
        <begin position="40"/>
        <end position="290"/>
    </location>
</feature>
<keyword evidence="6 13" id="KW-0552">Olfaction</keyword>
<dbReference type="CDD" id="cd13954">
    <property type="entry name" value="7tmA_OR"/>
    <property type="match status" value="1"/>
</dbReference>
<keyword evidence="16" id="KW-1185">Reference proteome</keyword>
<dbReference type="Gene3D" id="1.20.1070.10">
    <property type="entry name" value="Rhodopsin 7-helix transmembrane proteins"/>
    <property type="match status" value="1"/>
</dbReference>
<feature type="transmembrane region" description="Helical" evidence="13">
    <location>
        <begin position="272"/>
        <end position="292"/>
    </location>
</feature>
<dbReference type="GO" id="GO:0004984">
    <property type="term" value="F:olfactory receptor activity"/>
    <property type="evidence" value="ECO:0007669"/>
    <property type="project" value="InterPro"/>
</dbReference>
<evidence type="ECO:0000256" key="3">
    <source>
        <dbReference type="ARBA" id="ARBA00022475"/>
    </source>
</evidence>
<protein>
    <recommendedName>
        <fullName evidence="13">Olfactory receptor</fullName>
    </recommendedName>
</protein>
<evidence type="ECO:0000313" key="15">
    <source>
        <dbReference type="Ensembl" id="ENSLLEP00000003226.1"/>
    </source>
</evidence>
<comment type="similarity">
    <text evidence="2 12">Belongs to the G-protein coupled receptor 1 family.</text>
</comment>
<dbReference type="GO" id="GO:0004930">
    <property type="term" value="F:G protein-coupled receptor activity"/>
    <property type="evidence" value="ECO:0007669"/>
    <property type="project" value="UniProtKB-KW"/>
</dbReference>
<keyword evidence="3 13" id="KW-1003">Cell membrane</keyword>
<dbReference type="InterPro" id="IPR017452">
    <property type="entry name" value="GPCR_Rhodpsn_7TM"/>
</dbReference>
<keyword evidence="9 13" id="KW-0472">Membrane</keyword>
<evidence type="ECO:0000256" key="13">
    <source>
        <dbReference type="RuleBase" id="RU363047"/>
    </source>
</evidence>
<keyword evidence="10 12" id="KW-0675">Receptor</keyword>
<accession>A0A8C5LWQ0</accession>
<evidence type="ECO:0000256" key="4">
    <source>
        <dbReference type="ARBA" id="ARBA00022606"/>
    </source>
</evidence>
<name>A0A8C5LWQ0_9ANUR</name>
<dbReference type="Pfam" id="PF13853">
    <property type="entry name" value="7tm_4"/>
    <property type="match status" value="1"/>
</dbReference>
<dbReference type="GeneTree" id="ENSGT01150000286948"/>
<evidence type="ECO:0000256" key="11">
    <source>
        <dbReference type="ARBA" id="ARBA00023224"/>
    </source>
</evidence>
<keyword evidence="7 13" id="KW-1133">Transmembrane helix</keyword>
<feature type="transmembrane region" description="Helical" evidence="13">
    <location>
        <begin position="205"/>
        <end position="226"/>
    </location>
</feature>
<evidence type="ECO:0000256" key="10">
    <source>
        <dbReference type="ARBA" id="ARBA00023170"/>
    </source>
</evidence>
<dbReference type="InterPro" id="IPR000725">
    <property type="entry name" value="Olfact_rcpt"/>
</dbReference>
<dbReference type="OrthoDB" id="9444602at2759"/>
<evidence type="ECO:0000256" key="1">
    <source>
        <dbReference type="ARBA" id="ARBA00004651"/>
    </source>
</evidence>
<dbReference type="AlphaFoldDB" id="A0A8C5LWQ0"/>
<dbReference type="InterPro" id="IPR000276">
    <property type="entry name" value="GPCR_Rhodpsn"/>
</dbReference>
<evidence type="ECO:0000256" key="2">
    <source>
        <dbReference type="ARBA" id="ARBA00010663"/>
    </source>
</evidence>
<evidence type="ECO:0000256" key="7">
    <source>
        <dbReference type="ARBA" id="ARBA00022989"/>
    </source>
</evidence>
<dbReference type="PRINTS" id="PR00237">
    <property type="entry name" value="GPCRRHODOPSN"/>
</dbReference>
<dbReference type="Proteomes" id="UP000694569">
    <property type="component" value="Unplaced"/>
</dbReference>
<dbReference type="SUPFAM" id="SSF81321">
    <property type="entry name" value="Family A G protein-coupled receptor-like"/>
    <property type="match status" value="1"/>
</dbReference>
<dbReference type="Ensembl" id="ENSLLET00000003382.1">
    <property type="protein sequence ID" value="ENSLLEP00000003226.1"/>
    <property type="gene ID" value="ENSLLEG00000002077.1"/>
</dbReference>
<keyword evidence="4 13" id="KW-0716">Sensory transduction</keyword>
<dbReference type="PROSITE" id="PS00237">
    <property type="entry name" value="G_PROTEIN_RECEP_F1_1"/>
    <property type="match status" value="1"/>
</dbReference>
<keyword evidence="8 12" id="KW-0297">G-protein coupled receptor</keyword>
<keyword evidence="11 12" id="KW-0807">Transducer</keyword>
<dbReference type="PRINTS" id="PR00245">
    <property type="entry name" value="OLFACTORYR"/>
</dbReference>
<dbReference type="FunFam" id="1.10.1220.70:FF:000001">
    <property type="entry name" value="Olfactory receptor"/>
    <property type="match status" value="1"/>
</dbReference>
<sequence>MIFISTLVVEFLLVGLCVNKKLRLFVFFLFLIIYMSTVAGNIIIITVIHHSPKLCNPMYFFLMNLSFLEICYTSVTIPRMMADIISEDKGISIAGCITQCYFFFVLSAIENYLLAIMAYDRYLAICNPLRYTTIMNSKLCYQLTIGSWSVGIFGSLSPIYFLSKLSFCGENRINHFFCDIHPLLNHSCSNDTYLNDLLDFICSSIVIVTSFTVTLISYLYIILTVLKIPTTKGRTKAFSTCGSHLIVVLIYYGTVIFMYVRPKVGFTFSLNRVVAVFYTVITPILNPIIYCLRNKDTCVIKCEKNTLHAVDD</sequence>
<evidence type="ECO:0000256" key="6">
    <source>
        <dbReference type="ARBA" id="ARBA00022725"/>
    </source>
</evidence>
<evidence type="ECO:0000313" key="16">
    <source>
        <dbReference type="Proteomes" id="UP000694569"/>
    </source>
</evidence>
<dbReference type="InterPro" id="IPR050516">
    <property type="entry name" value="Olfactory_GPCR"/>
</dbReference>
<dbReference type="PANTHER" id="PTHR26452">
    <property type="entry name" value="OLFACTORY RECEPTOR"/>
    <property type="match status" value="1"/>
</dbReference>
<dbReference type="PROSITE" id="PS50262">
    <property type="entry name" value="G_PROTEIN_RECEP_F1_2"/>
    <property type="match status" value="1"/>
</dbReference>
<organism evidence="15 16">
    <name type="scientific">Leptobrachium leishanense</name>
    <name type="common">Leishan spiny toad</name>
    <dbReference type="NCBI Taxonomy" id="445787"/>
    <lineage>
        <taxon>Eukaryota</taxon>
        <taxon>Metazoa</taxon>
        <taxon>Chordata</taxon>
        <taxon>Craniata</taxon>
        <taxon>Vertebrata</taxon>
        <taxon>Euteleostomi</taxon>
        <taxon>Amphibia</taxon>
        <taxon>Batrachia</taxon>
        <taxon>Anura</taxon>
        <taxon>Pelobatoidea</taxon>
        <taxon>Megophryidae</taxon>
        <taxon>Leptobrachium</taxon>
    </lineage>
</organism>
<feature type="transmembrane region" description="Helical" evidence="13">
    <location>
        <begin position="60"/>
        <end position="81"/>
    </location>
</feature>
<evidence type="ECO:0000256" key="9">
    <source>
        <dbReference type="ARBA" id="ARBA00023136"/>
    </source>
</evidence>
<feature type="transmembrane region" description="Helical" evidence="13">
    <location>
        <begin position="101"/>
        <end position="119"/>
    </location>
</feature>